<feature type="compositionally biased region" description="Low complexity" evidence="1">
    <location>
        <begin position="88"/>
        <end position="105"/>
    </location>
</feature>
<feature type="region of interest" description="Disordered" evidence="1">
    <location>
        <begin position="59"/>
        <end position="114"/>
    </location>
</feature>
<evidence type="ECO:0000256" key="1">
    <source>
        <dbReference type="SAM" id="MobiDB-lite"/>
    </source>
</evidence>
<feature type="compositionally biased region" description="Polar residues" evidence="1">
    <location>
        <begin position="193"/>
        <end position="209"/>
    </location>
</feature>
<name>A0A915Z3U6_9GLOM</name>
<evidence type="ECO:0000313" key="3">
    <source>
        <dbReference type="Proteomes" id="UP000684084"/>
    </source>
</evidence>
<protein>
    <recommendedName>
        <fullName evidence="4">CCHC-type domain-containing protein</fullName>
    </recommendedName>
</protein>
<dbReference type="Proteomes" id="UP000684084">
    <property type="component" value="Unassembled WGS sequence"/>
</dbReference>
<sequence>MVKAAQTHHSYKGKPLYWTSPDAQCCNFCGKPDHLAKSCNDRSQQINRNKKYKNIYNRFKPAQHRGNRQQSKKKSFADAVKGKNQSCPGNNNGNNRTPNPNLQNGTASGGSMHDNQLVDTQLHKVHQMMTELQSMFKGLQAEVTALNKKVDDRIKNKSVSHSPISQKPISSVSTPVTLQTIKQIAPAPHNPISVENSTSSAKRTYTDVESSSSGSDNDNIIKQQSEINSSMSLMSSKLDQFINYMGFGSSPDLIDGGDDDECVIMNVNNNNNNSTPPPNVSTFSINTLSLKVVTTNLKSLTSDKQQYLLDMLENQNIHICGVSETWRKALNGSG</sequence>
<accession>A0A915Z3U6</accession>
<proteinExistence type="predicted"/>
<feature type="region of interest" description="Disordered" evidence="1">
    <location>
        <begin position="188"/>
        <end position="219"/>
    </location>
</feature>
<feature type="compositionally biased region" description="Basic residues" evidence="1">
    <location>
        <begin position="61"/>
        <end position="74"/>
    </location>
</feature>
<evidence type="ECO:0008006" key="4">
    <source>
        <dbReference type="Google" id="ProtNLM"/>
    </source>
</evidence>
<evidence type="ECO:0000313" key="2">
    <source>
        <dbReference type="EMBL" id="CAB5359669.1"/>
    </source>
</evidence>
<comment type="caution">
    <text evidence="2">The sequence shown here is derived from an EMBL/GenBank/DDBJ whole genome shotgun (WGS) entry which is preliminary data.</text>
</comment>
<dbReference type="VEuPathDB" id="FungiDB:RhiirFUN_004506"/>
<organism evidence="2 3">
    <name type="scientific">Rhizophagus irregularis</name>
    <dbReference type="NCBI Taxonomy" id="588596"/>
    <lineage>
        <taxon>Eukaryota</taxon>
        <taxon>Fungi</taxon>
        <taxon>Fungi incertae sedis</taxon>
        <taxon>Mucoromycota</taxon>
        <taxon>Glomeromycotina</taxon>
        <taxon>Glomeromycetes</taxon>
        <taxon>Glomerales</taxon>
        <taxon>Glomeraceae</taxon>
        <taxon>Rhizophagus</taxon>
    </lineage>
</organism>
<dbReference type="EMBL" id="CAGKOT010000014">
    <property type="protein sequence ID" value="CAB5359669.1"/>
    <property type="molecule type" value="Genomic_DNA"/>
</dbReference>
<reference evidence="2" key="1">
    <citation type="submission" date="2020-05" db="EMBL/GenBank/DDBJ databases">
        <authorList>
            <person name="Rincon C."/>
            <person name="Sanders R I."/>
            <person name="Robbins C."/>
            <person name="Chaturvedi A."/>
        </authorList>
    </citation>
    <scope>NUCLEOTIDE SEQUENCE</scope>
    <source>
        <strain evidence="2">CHB12</strain>
    </source>
</reference>
<dbReference type="OrthoDB" id="10320345at2759"/>
<dbReference type="AlphaFoldDB" id="A0A915Z3U6"/>
<gene>
    <name evidence="2" type="ORF">CHRIB12_LOCUS7816</name>
</gene>